<dbReference type="PANTHER" id="PTHR43622:SF7">
    <property type="entry name" value="3-DEHYDROQUINATE SYNTHASE, CHLOROPLASTIC"/>
    <property type="match status" value="1"/>
</dbReference>
<evidence type="ECO:0000256" key="12">
    <source>
        <dbReference type="ARBA" id="ARBA00022741"/>
    </source>
</evidence>
<evidence type="ECO:0000256" key="8">
    <source>
        <dbReference type="ARBA" id="ARBA00017684"/>
    </source>
</evidence>
<dbReference type="GO" id="GO:0003856">
    <property type="term" value="F:3-dehydroquinate synthase activity"/>
    <property type="evidence" value="ECO:0007669"/>
    <property type="project" value="UniProtKB-EC"/>
</dbReference>
<keyword evidence="13 18" id="KW-0862">Zinc</keyword>
<dbReference type="Gene3D" id="3.40.50.1970">
    <property type="match status" value="1"/>
</dbReference>
<keyword evidence="12 18" id="KW-0547">Nucleotide-binding</keyword>
<evidence type="ECO:0000256" key="3">
    <source>
        <dbReference type="ARBA" id="ARBA00003485"/>
    </source>
</evidence>
<feature type="binding site" evidence="18">
    <location>
        <position position="144"/>
    </location>
    <ligand>
        <name>NAD(+)</name>
        <dbReference type="ChEBI" id="CHEBI:57540"/>
    </ligand>
</feature>
<evidence type="ECO:0000256" key="1">
    <source>
        <dbReference type="ARBA" id="ARBA00001393"/>
    </source>
</evidence>
<name>A0ABW8PTA7_9GAMM</name>
<feature type="domain" description="3-dehydroquinate synthase N-terminal" evidence="19">
    <location>
        <begin position="69"/>
        <end position="181"/>
    </location>
</feature>
<dbReference type="Pfam" id="PF24621">
    <property type="entry name" value="DHQS_C"/>
    <property type="match status" value="1"/>
</dbReference>
<evidence type="ECO:0000313" key="21">
    <source>
        <dbReference type="EMBL" id="MFK7159497.1"/>
    </source>
</evidence>
<feature type="binding site" evidence="18">
    <location>
        <position position="249"/>
    </location>
    <ligand>
        <name>Zn(2+)</name>
        <dbReference type="ChEBI" id="CHEBI:29105"/>
    </ligand>
</feature>
<evidence type="ECO:0000256" key="6">
    <source>
        <dbReference type="ARBA" id="ARBA00005412"/>
    </source>
</evidence>
<comment type="cofactor">
    <cofactor evidence="2 18">
        <name>NAD(+)</name>
        <dbReference type="ChEBI" id="CHEBI:57540"/>
    </cofactor>
</comment>
<evidence type="ECO:0000256" key="4">
    <source>
        <dbReference type="ARBA" id="ARBA00004496"/>
    </source>
</evidence>
<evidence type="ECO:0000256" key="2">
    <source>
        <dbReference type="ARBA" id="ARBA00001911"/>
    </source>
</evidence>
<evidence type="ECO:0000259" key="20">
    <source>
        <dbReference type="Pfam" id="PF24621"/>
    </source>
</evidence>
<feature type="binding site" evidence="18">
    <location>
        <position position="186"/>
    </location>
    <ligand>
        <name>Zn(2+)</name>
        <dbReference type="ChEBI" id="CHEBI:29105"/>
    </ligand>
</feature>
<dbReference type="PIRSF" id="PIRSF001455">
    <property type="entry name" value="DHQ_synth"/>
    <property type="match status" value="1"/>
</dbReference>
<proteinExistence type="inferred from homology"/>
<protein>
    <recommendedName>
        <fullName evidence="8 18">3-dehydroquinate synthase</fullName>
        <shortName evidence="18">DHQS</shortName>
        <ecNumber evidence="7 18">4.2.3.4</ecNumber>
    </recommendedName>
</protein>
<evidence type="ECO:0000256" key="17">
    <source>
        <dbReference type="ARBA" id="ARBA00023285"/>
    </source>
</evidence>
<feature type="domain" description="3-dehydroquinate synthase C-terminal" evidence="20">
    <location>
        <begin position="183"/>
        <end position="327"/>
    </location>
</feature>
<dbReference type="InterPro" id="IPR056179">
    <property type="entry name" value="DHQS_C"/>
</dbReference>
<dbReference type="InterPro" id="IPR016037">
    <property type="entry name" value="DHQ_synth_AroB"/>
</dbReference>
<evidence type="ECO:0000259" key="19">
    <source>
        <dbReference type="Pfam" id="PF01761"/>
    </source>
</evidence>
<dbReference type="InterPro" id="IPR030960">
    <property type="entry name" value="DHQS/DOIS_N"/>
</dbReference>
<comment type="subcellular location">
    <subcellularLocation>
        <location evidence="4 18">Cytoplasm</location>
    </subcellularLocation>
</comment>
<comment type="caution">
    <text evidence="21">The sequence shown here is derived from an EMBL/GenBank/DDBJ whole genome shotgun (WGS) entry which is preliminary data.</text>
</comment>
<feature type="binding site" evidence="18">
    <location>
        <begin position="73"/>
        <end position="78"/>
    </location>
    <ligand>
        <name>NAD(+)</name>
        <dbReference type="ChEBI" id="CHEBI:57540"/>
    </ligand>
</feature>
<dbReference type="Pfam" id="PF01761">
    <property type="entry name" value="DHQ_synthase"/>
    <property type="match status" value="1"/>
</dbReference>
<comment type="cofactor">
    <cofactor evidence="18">
        <name>Co(2+)</name>
        <dbReference type="ChEBI" id="CHEBI:48828"/>
    </cofactor>
    <cofactor evidence="18">
        <name>Zn(2+)</name>
        <dbReference type="ChEBI" id="CHEBI:29105"/>
    </cofactor>
    <text evidence="18">Binds 1 divalent metal cation per subunit. Can use either Co(2+) or Zn(2+).</text>
</comment>
<gene>
    <name evidence="18 21" type="primary">aroB</name>
    <name evidence="21" type="ORF">V6U78_00410</name>
</gene>
<feature type="binding site" evidence="18">
    <location>
        <position position="153"/>
    </location>
    <ligand>
        <name>NAD(+)</name>
        <dbReference type="ChEBI" id="CHEBI:57540"/>
    </ligand>
</feature>
<dbReference type="HAMAP" id="MF_00110">
    <property type="entry name" value="DHQ_synthase"/>
    <property type="match status" value="1"/>
</dbReference>
<feature type="binding site" evidence="18">
    <location>
        <begin position="171"/>
        <end position="174"/>
    </location>
    <ligand>
        <name>NAD(+)</name>
        <dbReference type="ChEBI" id="CHEBI:57540"/>
    </ligand>
</feature>
<comment type="pathway">
    <text evidence="5 18">Metabolic intermediate biosynthesis; chorismate biosynthesis; chorismate from D-erythrose 4-phosphate and phosphoenolpyruvate: step 2/7.</text>
</comment>
<evidence type="ECO:0000256" key="15">
    <source>
        <dbReference type="ARBA" id="ARBA00023141"/>
    </source>
</evidence>
<dbReference type="EC" id="4.2.3.4" evidence="7 18"/>
<keyword evidence="14 18" id="KW-0520">NAD</keyword>
<sequence length="374" mass="40804">MLSLHLDLGERSYSIHIGAELLQRADLLLPHIHGQQVLIVTNTTIAPLYLNTVRTALQQAKPELKIEECILPDGEAYKDLRHLELIWDRLLEAGFNRRATLIALGGGVIGDMTGFAAACYQRGVNFIQLPTTLLSQVDSSVGGKTGVNHPLGKNMLGAFWQPKLVLADTLTLQTLPPRELAAGMAEVIKYGLLGDLDFLEWLEVQLPKLMQGDQRLLAEAIVRSCRCKAQIVAQDEREGGVRALLNLGHTFGHAIETEMGYGEWLHGEAVGCGMALAADLSQRLGWISSADLERTKALLQAAQLPILPPPSMTVDAFLRAMAVDKKNIDGELRLVLLRRLGQAELVTLTAHDHLHACLASALEKSQALSKAHSL</sequence>
<reference evidence="21 22" key="1">
    <citation type="submission" date="2024-02" db="EMBL/GenBank/DDBJ databases">
        <title>Marinospirillum sp. MEB 164 isolated from Lonar lake sediment.</title>
        <authorList>
            <person name="Joshi A."/>
            <person name="Thite S."/>
        </authorList>
    </citation>
    <scope>NUCLEOTIDE SEQUENCE [LARGE SCALE GENOMIC DNA]</scope>
    <source>
        <strain evidence="21 22">MEB164</strain>
    </source>
</reference>
<keyword evidence="22" id="KW-1185">Reference proteome</keyword>
<feature type="binding site" evidence="18">
    <location>
        <position position="266"/>
    </location>
    <ligand>
        <name>Zn(2+)</name>
        <dbReference type="ChEBI" id="CHEBI:29105"/>
    </ligand>
</feature>
<evidence type="ECO:0000256" key="16">
    <source>
        <dbReference type="ARBA" id="ARBA00023239"/>
    </source>
</evidence>
<evidence type="ECO:0000256" key="13">
    <source>
        <dbReference type="ARBA" id="ARBA00022833"/>
    </source>
</evidence>
<dbReference type="SUPFAM" id="SSF56796">
    <property type="entry name" value="Dehydroquinate synthase-like"/>
    <property type="match status" value="1"/>
</dbReference>
<dbReference type="NCBIfam" id="TIGR01357">
    <property type="entry name" value="aroB"/>
    <property type="match status" value="1"/>
</dbReference>
<dbReference type="Proteomes" id="UP001621714">
    <property type="component" value="Unassembled WGS sequence"/>
</dbReference>
<keyword evidence="9 18" id="KW-0963">Cytoplasm</keyword>
<keyword evidence="16 18" id="KW-0456">Lyase</keyword>
<feature type="binding site" evidence="18">
    <location>
        <begin position="131"/>
        <end position="132"/>
    </location>
    <ligand>
        <name>NAD(+)</name>
        <dbReference type="ChEBI" id="CHEBI:57540"/>
    </ligand>
</feature>
<comment type="function">
    <text evidence="3 18">Catalyzes the conversion of 3-deoxy-D-arabino-heptulosonate 7-phosphate (DAHP) to dehydroquinate (DHQ).</text>
</comment>
<evidence type="ECO:0000256" key="5">
    <source>
        <dbReference type="ARBA" id="ARBA00004661"/>
    </source>
</evidence>
<evidence type="ECO:0000256" key="14">
    <source>
        <dbReference type="ARBA" id="ARBA00023027"/>
    </source>
</evidence>
<comment type="catalytic activity">
    <reaction evidence="1 18">
        <text>7-phospho-2-dehydro-3-deoxy-D-arabino-heptonate = 3-dehydroquinate + phosphate</text>
        <dbReference type="Rhea" id="RHEA:21968"/>
        <dbReference type="ChEBI" id="CHEBI:32364"/>
        <dbReference type="ChEBI" id="CHEBI:43474"/>
        <dbReference type="ChEBI" id="CHEBI:58394"/>
        <dbReference type="EC" id="4.2.3.4"/>
    </reaction>
</comment>
<evidence type="ECO:0000256" key="9">
    <source>
        <dbReference type="ARBA" id="ARBA00022490"/>
    </source>
</evidence>
<keyword evidence="10 18" id="KW-0028">Amino-acid biosynthesis</keyword>
<dbReference type="PANTHER" id="PTHR43622">
    <property type="entry name" value="3-DEHYDROQUINATE SYNTHASE"/>
    <property type="match status" value="1"/>
</dbReference>
<dbReference type="InterPro" id="IPR030963">
    <property type="entry name" value="DHQ_synth_fam"/>
</dbReference>
<evidence type="ECO:0000256" key="11">
    <source>
        <dbReference type="ARBA" id="ARBA00022723"/>
    </source>
</evidence>
<dbReference type="Gene3D" id="1.20.1090.10">
    <property type="entry name" value="Dehydroquinate synthase-like - alpha domain"/>
    <property type="match status" value="1"/>
</dbReference>
<evidence type="ECO:0000256" key="10">
    <source>
        <dbReference type="ARBA" id="ARBA00022605"/>
    </source>
</evidence>
<dbReference type="EMBL" id="JBANFI010000001">
    <property type="protein sequence ID" value="MFK7159497.1"/>
    <property type="molecule type" value="Genomic_DNA"/>
</dbReference>
<evidence type="ECO:0000256" key="18">
    <source>
        <dbReference type="HAMAP-Rule" id="MF_00110"/>
    </source>
</evidence>
<keyword evidence="15 18" id="KW-0057">Aromatic amino acid biosynthesis</keyword>
<organism evidence="21 22">
    <name type="scientific">Marinospirillum alkalitolerans</name>
    <dbReference type="NCBI Taxonomy" id="3123374"/>
    <lineage>
        <taxon>Bacteria</taxon>
        <taxon>Pseudomonadati</taxon>
        <taxon>Pseudomonadota</taxon>
        <taxon>Gammaproteobacteria</taxon>
        <taxon>Oceanospirillales</taxon>
        <taxon>Oceanospirillaceae</taxon>
        <taxon>Marinospirillum</taxon>
    </lineage>
</organism>
<keyword evidence="17 18" id="KW-0170">Cobalt</keyword>
<accession>A0ABW8PTA7</accession>
<comment type="similarity">
    <text evidence="6 18">Belongs to the sugar phosphate cyclases superfamily. Dehydroquinate synthase family.</text>
</comment>
<evidence type="ECO:0000256" key="7">
    <source>
        <dbReference type="ARBA" id="ARBA00013031"/>
    </source>
</evidence>
<evidence type="ECO:0000313" key="22">
    <source>
        <dbReference type="Proteomes" id="UP001621714"/>
    </source>
</evidence>
<feature type="binding site" evidence="18">
    <location>
        <begin position="107"/>
        <end position="111"/>
    </location>
    <ligand>
        <name>NAD(+)</name>
        <dbReference type="ChEBI" id="CHEBI:57540"/>
    </ligand>
</feature>
<dbReference type="CDD" id="cd08195">
    <property type="entry name" value="DHQS"/>
    <property type="match status" value="1"/>
</dbReference>
<keyword evidence="11 18" id="KW-0479">Metal-binding</keyword>
<dbReference type="InterPro" id="IPR050071">
    <property type="entry name" value="Dehydroquinate_synthase"/>
</dbReference>